<dbReference type="EMBL" id="FNKX01000002">
    <property type="protein sequence ID" value="SDR52702.1"/>
    <property type="molecule type" value="Genomic_DNA"/>
</dbReference>
<name>A0A1H1JS10_9BURK</name>
<sequence>MWTCRNCNVRFALGEIEPQIDEEGFFFICPGCDYRNKLVNIGPDVAGQPQLVQRDYE</sequence>
<dbReference type="STRING" id="157910.SAMN05445850_5526"/>
<reference evidence="2" key="1">
    <citation type="submission" date="2016-10" db="EMBL/GenBank/DDBJ databases">
        <authorList>
            <person name="Varghese N."/>
            <person name="Submissions S."/>
        </authorList>
    </citation>
    <scope>NUCLEOTIDE SEQUENCE [LARGE SCALE GENOMIC DNA]</scope>
    <source>
        <strain evidence="2">DUS833</strain>
    </source>
</reference>
<protein>
    <submittedName>
        <fullName evidence="1">Uncharacterized protein</fullName>
    </submittedName>
</protein>
<proteinExistence type="predicted"/>
<evidence type="ECO:0000313" key="2">
    <source>
        <dbReference type="Proteomes" id="UP000199365"/>
    </source>
</evidence>
<gene>
    <name evidence="1" type="ORF">SAMN05445850_5526</name>
</gene>
<dbReference type="Proteomes" id="UP000199365">
    <property type="component" value="Unassembled WGS sequence"/>
</dbReference>
<evidence type="ECO:0000313" key="1">
    <source>
        <dbReference type="EMBL" id="SDR52702.1"/>
    </source>
</evidence>
<dbReference type="AlphaFoldDB" id="A0A1H1JS10"/>
<accession>A0A1H1JS10</accession>
<organism evidence="1 2">
    <name type="scientific">Paraburkholderia tuberum</name>
    <dbReference type="NCBI Taxonomy" id="157910"/>
    <lineage>
        <taxon>Bacteria</taxon>
        <taxon>Pseudomonadati</taxon>
        <taxon>Pseudomonadota</taxon>
        <taxon>Betaproteobacteria</taxon>
        <taxon>Burkholderiales</taxon>
        <taxon>Burkholderiaceae</taxon>
        <taxon>Paraburkholderia</taxon>
    </lineage>
</organism>
<keyword evidence="2" id="KW-1185">Reference proteome</keyword>